<dbReference type="PANTHER" id="PTHR43377">
    <property type="entry name" value="BILIVERDIN REDUCTASE A"/>
    <property type="match status" value="1"/>
</dbReference>
<dbReference type="SUPFAM" id="SSF55347">
    <property type="entry name" value="Glyceraldehyde-3-phosphate dehydrogenase-like, C-terminal domain"/>
    <property type="match status" value="1"/>
</dbReference>
<dbReference type="SUPFAM" id="SSF51735">
    <property type="entry name" value="NAD(P)-binding Rossmann-fold domains"/>
    <property type="match status" value="1"/>
</dbReference>
<dbReference type="PANTHER" id="PTHR43377:SF2">
    <property type="entry name" value="BINDING ROSSMANN FOLD OXIDOREDUCTASE, PUTATIVE (AFU_ORTHOLOGUE AFUA_4G00560)-RELATED"/>
    <property type="match status" value="1"/>
</dbReference>
<accession>A0A1R1XQ61</accession>
<dbReference type="InterPro" id="IPR051450">
    <property type="entry name" value="Gfo/Idh/MocA_Oxidoreductases"/>
</dbReference>
<organism evidence="3 4">
    <name type="scientific">Smittium culicis</name>
    <dbReference type="NCBI Taxonomy" id="133412"/>
    <lineage>
        <taxon>Eukaryota</taxon>
        <taxon>Fungi</taxon>
        <taxon>Fungi incertae sedis</taxon>
        <taxon>Zoopagomycota</taxon>
        <taxon>Kickxellomycotina</taxon>
        <taxon>Harpellomycetes</taxon>
        <taxon>Harpellales</taxon>
        <taxon>Legeriomycetaceae</taxon>
        <taxon>Smittium</taxon>
    </lineage>
</organism>
<feature type="domain" description="Gfo/Idh/MocA-like oxidoreductase C-terminal" evidence="2">
    <location>
        <begin position="140"/>
        <end position="394"/>
    </location>
</feature>
<evidence type="ECO:0000259" key="2">
    <source>
        <dbReference type="Pfam" id="PF02894"/>
    </source>
</evidence>
<dbReference type="EMBL" id="LSSM01003794">
    <property type="protein sequence ID" value="OMJ16763.1"/>
    <property type="molecule type" value="Genomic_DNA"/>
</dbReference>
<dbReference type="OrthoDB" id="2129491at2759"/>
<dbReference type="InterPro" id="IPR036291">
    <property type="entry name" value="NAD(P)-bd_dom_sf"/>
</dbReference>
<sequence>MKTFVNIIVVGAGNRGSVYSQYAKINPEKMKVVGVAEPSKERRAIFAAEYNIDPDNCFESYHELAKRSKFADAVVISTLDALHASAVQALAPLKYNILLEKPMAVTLEDCISIHNAVVDNGIILAVCHVLRYTPHYSELKKILDSGKLGEIYNVQHLEQIGETHFAHSFVRGNWAIEKETSFSLMTKCIHDVDLVSWFIGNAKCTKISSFGSLSHFKKSKKPAGAGNATRCIDCSYESECPYSAKKIYLEPAKGGETGWPLSVLTNVVDIENIADAITNGPYGRCVYECDNDVLDNQVVNFEFEDGKTASLTMIAFTKEECIRKTRIYGSKGELYSDGDNEISFYEFNSKKTTVIHPNDLEEYKSYSLIPGHVGGDFGIISCFVDSIINNDPSINKSESLEALQSHIYTFAAEKSRHSNSVVDPNDLYQF</sequence>
<gene>
    <name evidence="3" type="ORF">AYI69_g7698</name>
</gene>
<evidence type="ECO:0000259" key="1">
    <source>
        <dbReference type="Pfam" id="PF01408"/>
    </source>
</evidence>
<comment type="caution">
    <text evidence="3">The sequence shown here is derived from an EMBL/GenBank/DDBJ whole genome shotgun (WGS) entry which is preliminary data.</text>
</comment>
<dbReference type="Gene3D" id="3.40.50.720">
    <property type="entry name" value="NAD(P)-binding Rossmann-like Domain"/>
    <property type="match status" value="1"/>
</dbReference>
<dbReference type="InterPro" id="IPR000683">
    <property type="entry name" value="Gfo/Idh/MocA-like_OxRdtase_N"/>
</dbReference>
<dbReference type="Pfam" id="PF02894">
    <property type="entry name" value="GFO_IDH_MocA_C"/>
    <property type="match status" value="1"/>
</dbReference>
<dbReference type="Proteomes" id="UP000187429">
    <property type="component" value="Unassembled WGS sequence"/>
</dbReference>
<dbReference type="Gene3D" id="3.30.360.10">
    <property type="entry name" value="Dihydrodipicolinate Reductase, domain 2"/>
    <property type="match status" value="1"/>
</dbReference>
<name>A0A1R1XQ61_9FUNG</name>
<dbReference type="AlphaFoldDB" id="A0A1R1XQ61"/>
<evidence type="ECO:0000313" key="4">
    <source>
        <dbReference type="Proteomes" id="UP000187429"/>
    </source>
</evidence>
<dbReference type="GO" id="GO:0000166">
    <property type="term" value="F:nucleotide binding"/>
    <property type="evidence" value="ECO:0007669"/>
    <property type="project" value="InterPro"/>
</dbReference>
<reference evidence="4" key="1">
    <citation type="submission" date="2017-01" db="EMBL/GenBank/DDBJ databases">
        <authorList>
            <person name="Wang Y."/>
            <person name="White M."/>
            <person name="Kvist S."/>
            <person name="Moncalvo J.-M."/>
        </authorList>
    </citation>
    <scope>NUCLEOTIDE SEQUENCE [LARGE SCALE GENOMIC DNA]</scope>
    <source>
        <strain evidence="4">ID-206-W2</strain>
    </source>
</reference>
<dbReference type="Pfam" id="PF01408">
    <property type="entry name" value="GFO_IDH_MocA"/>
    <property type="match status" value="1"/>
</dbReference>
<protein>
    <submittedName>
        <fullName evidence="3">Putative oxidoreductase YteT</fullName>
    </submittedName>
</protein>
<dbReference type="InterPro" id="IPR004104">
    <property type="entry name" value="Gfo/Idh/MocA-like_OxRdtase_C"/>
</dbReference>
<evidence type="ECO:0000313" key="3">
    <source>
        <dbReference type="EMBL" id="OMJ16763.1"/>
    </source>
</evidence>
<keyword evidence="4" id="KW-1185">Reference proteome</keyword>
<feature type="domain" description="Gfo/Idh/MocA-like oxidoreductase N-terminal" evidence="1">
    <location>
        <begin position="6"/>
        <end position="126"/>
    </location>
</feature>
<proteinExistence type="predicted"/>